<sequence length="159" mass="18260">MTYQCTLLAVEDLEKSKEFYCGLLGMTVTADFGANVTLSNRLTLQTMGTWREFLRGRDILTGHNAGELYFEEEEFDRFLLRLQPCPNYVHPPHEHAWGQRVVRIYDPDRNIVEVGEPLSAVARRFLDSGMCVGQVAERMDVPPDYVRRLIAPLPDRQAE</sequence>
<accession>A0ABS6FDX2</accession>
<gene>
    <name evidence="2" type="ORF">KQI82_13065</name>
</gene>
<proteinExistence type="predicted"/>
<organism evidence="2 3">
    <name type="scientific">Dysosmobacter acutus</name>
    <dbReference type="NCBI Taxonomy" id="2841504"/>
    <lineage>
        <taxon>Bacteria</taxon>
        <taxon>Bacillati</taxon>
        <taxon>Bacillota</taxon>
        <taxon>Clostridia</taxon>
        <taxon>Eubacteriales</taxon>
        <taxon>Oscillospiraceae</taxon>
        <taxon>Dysosmobacter</taxon>
    </lineage>
</organism>
<dbReference type="Proteomes" id="UP000787672">
    <property type="component" value="Unassembled WGS sequence"/>
</dbReference>
<evidence type="ECO:0000259" key="1">
    <source>
        <dbReference type="PROSITE" id="PS51819"/>
    </source>
</evidence>
<dbReference type="Pfam" id="PF12681">
    <property type="entry name" value="Glyoxalase_2"/>
    <property type="match status" value="1"/>
</dbReference>
<protein>
    <submittedName>
        <fullName evidence="2">VOC family protein</fullName>
    </submittedName>
</protein>
<keyword evidence="3" id="KW-1185">Reference proteome</keyword>
<dbReference type="PROSITE" id="PS51819">
    <property type="entry name" value="VOC"/>
    <property type="match status" value="1"/>
</dbReference>
<dbReference type="EMBL" id="JAHLQN010000001">
    <property type="protein sequence ID" value="MBU5627836.1"/>
    <property type="molecule type" value="Genomic_DNA"/>
</dbReference>
<dbReference type="InterPro" id="IPR025870">
    <property type="entry name" value="Glyoxalase-like_dom"/>
</dbReference>
<name>A0ABS6FDX2_9FIRM</name>
<dbReference type="InterPro" id="IPR037523">
    <property type="entry name" value="VOC_core"/>
</dbReference>
<feature type="domain" description="VOC" evidence="1">
    <location>
        <begin position="2"/>
        <end position="117"/>
    </location>
</feature>
<evidence type="ECO:0000313" key="2">
    <source>
        <dbReference type="EMBL" id="MBU5627836.1"/>
    </source>
</evidence>
<comment type="caution">
    <text evidence="2">The sequence shown here is derived from an EMBL/GenBank/DDBJ whole genome shotgun (WGS) entry which is preliminary data.</text>
</comment>
<reference evidence="2 3" key="1">
    <citation type="submission" date="2021-06" db="EMBL/GenBank/DDBJ databases">
        <authorList>
            <person name="Sun Q."/>
            <person name="Li D."/>
        </authorList>
    </citation>
    <scope>NUCLEOTIDE SEQUENCE [LARGE SCALE GENOMIC DNA]</scope>
    <source>
        <strain evidence="2 3">MSJ-2</strain>
    </source>
</reference>
<evidence type="ECO:0000313" key="3">
    <source>
        <dbReference type="Proteomes" id="UP000787672"/>
    </source>
</evidence>